<sequence length="97" mass="10654">MASNLTRSSAPWQPFGSFTIIVNEAATECFSIFSMNHNENITPNRVPDERRHAHQIATDKARARLTTVNTGTTTGQALGERKAQSLSTRGRVPTHSC</sequence>
<protein>
    <submittedName>
        <fullName evidence="2">Uncharacterized protein</fullName>
    </submittedName>
</protein>
<accession>A0AAE1EC45</accession>
<dbReference type="AlphaFoldDB" id="A0AAE1EC45"/>
<gene>
    <name evidence="2" type="ORF">RRG08_050040</name>
</gene>
<name>A0AAE1EC45_9GAST</name>
<dbReference type="Proteomes" id="UP001283361">
    <property type="component" value="Unassembled WGS sequence"/>
</dbReference>
<reference evidence="2" key="1">
    <citation type="journal article" date="2023" name="G3 (Bethesda)">
        <title>A reference genome for the long-term kleptoplast-retaining sea slug Elysia crispata morphotype clarki.</title>
        <authorList>
            <person name="Eastman K.E."/>
            <person name="Pendleton A.L."/>
            <person name="Shaikh M.A."/>
            <person name="Suttiyut T."/>
            <person name="Ogas R."/>
            <person name="Tomko P."/>
            <person name="Gavelis G."/>
            <person name="Widhalm J.R."/>
            <person name="Wisecaver J.H."/>
        </authorList>
    </citation>
    <scope>NUCLEOTIDE SEQUENCE</scope>
    <source>
        <strain evidence="2">ECLA1</strain>
    </source>
</reference>
<feature type="region of interest" description="Disordered" evidence="1">
    <location>
        <begin position="70"/>
        <end position="97"/>
    </location>
</feature>
<evidence type="ECO:0000313" key="3">
    <source>
        <dbReference type="Proteomes" id="UP001283361"/>
    </source>
</evidence>
<organism evidence="2 3">
    <name type="scientific">Elysia crispata</name>
    <name type="common">lettuce slug</name>
    <dbReference type="NCBI Taxonomy" id="231223"/>
    <lineage>
        <taxon>Eukaryota</taxon>
        <taxon>Metazoa</taxon>
        <taxon>Spiralia</taxon>
        <taxon>Lophotrochozoa</taxon>
        <taxon>Mollusca</taxon>
        <taxon>Gastropoda</taxon>
        <taxon>Heterobranchia</taxon>
        <taxon>Euthyneura</taxon>
        <taxon>Panpulmonata</taxon>
        <taxon>Sacoglossa</taxon>
        <taxon>Placobranchoidea</taxon>
        <taxon>Plakobranchidae</taxon>
        <taxon>Elysia</taxon>
    </lineage>
</organism>
<dbReference type="EMBL" id="JAWDGP010000265">
    <property type="protein sequence ID" value="KAK3802154.1"/>
    <property type="molecule type" value="Genomic_DNA"/>
</dbReference>
<evidence type="ECO:0000256" key="1">
    <source>
        <dbReference type="SAM" id="MobiDB-lite"/>
    </source>
</evidence>
<keyword evidence="3" id="KW-1185">Reference proteome</keyword>
<proteinExistence type="predicted"/>
<comment type="caution">
    <text evidence="2">The sequence shown here is derived from an EMBL/GenBank/DDBJ whole genome shotgun (WGS) entry which is preliminary data.</text>
</comment>
<evidence type="ECO:0000313" key="2">
    <source>
        <dbReference type="EMBL" id="KAK3802154.1"/>
    </source>
</evidence>